<gene>
    <name evidence="2" type="ORF">UFOPK2907_00174</name>
    <name evidence="3" type="ORF">UFOPK3197_00306</name>
    <name evidence="4" type="ORF">UFOPK3241_00340</name>
</gene>
<name>A0A6J7B956_9ZZZZ</name>
<evidence type="ECO:0000313" key="3">
    <source>
        <dbReference type="EMBL" id="CAB4822724.1"/>
    </source>
</evidence>
<dbReference type="InterPro" id="IPR036594">
    <property type="entry name" value="Meth_synthase_dom"/>
</dbReference>
<reference evidence="4" key="1">
    <citation type="submission" date="2020-05" db="EMBL/GenBank/DDBJ databases">
        <authorList>
            <person name="Chiriac C."/>
            <person name="Salcher M."/>
            <person name="Ghai R."/>
            <person name="Kavagutti S V."/>
        </authorList>
    </citation>
    <scope>NUCLEOTIDE SEQUENCE</scope>
</reference>
<dbReference type="GO" id="GO:0006355">
    <property type="term" value="P:regulation of DNA-templated transcription"/>
    <property type="evidence" value="ECO:0007669"/>
    <property type="project" value="InterPro"/>
</dbReference>
<dbReference type="SUPFAM" id="SSF52242">
    <property type="entry name" value="Cobalamin (vitamin B12)-binding domain"/>
    <property type="match status" value="1"/>
</dbReference>
<dbReference type="AlphaFoldDB" id="A0A6J7B956"/>
<dbReference type="Gene3D" id="3.40.50.280">
    <property type="entry name" value="Cobalamin-binding domain"/>
    <property type="match status" value="1"/>
</dbReference>
<dbReference type="PROSITE" id="PS50937">
    <property type="entry name" value="HTH_MERR_2"/>
    <property type="match status" value="1"/>
</dbReference>
<proteinExistence type="predicted"/>
<evidence type="ECO:0000313" key="2">
    <source>
        <dbReference type="EMBL" id="CAB4765246.1"/>
    </source>
</evidence>
<evidence type="ECO:0000313" key="4">
    <source>
        <dbReference type="EMBL" id="CAB4840858.1"/>
    </source>
</evidence>
<dbReference type="Pfam" id="PF02607">
    <property type="entry name" value="B12-binding_2"/>
    <property type="match status" value="1"/>
</dbReference>
<dbReference type="SUPFAM" id="SSF46955">
    <property type="entry name" value="Putative DNA-binding domain"/>
    <property type="match status" value="1"/>
</dbReference>
<dbReference type="Pfam" id="PF13411">
    <property type="entry name" value="MerR_1"/>
    <property type="match status" value="1"/>
</dbReference>
<dbReference type="SMART" id="SM00422">
    <property type="entry name" value="HTH_MERR"/>
    <property type="match status" value="1"/>
</dbReference>
<evidence type="ECO:0000259" key="1">
    <source>
        <dbReference type="PROSITE" id="PS50937"/>
    </source>
</evidence>
<dbReference type="GO" id="GO:0031419">
    <property type="term" value="F:cobalamin binding"/>
    <property type="evidence" value="ECO:0007669"/>
    <property type="project" value="InterPro"/>
</dbReference>
<accession>A0A6J7B956</accession>
<dbReference type="InterPro" id="IPR000551">
    <property type="entry name" value="MerR-type_HTH_dom"/>
</dbReference>
<dbReference type="Gene3D" id="1.10.1660.10">
    <property type="match status" value="1"/>
</dbReference>
<dbReference type="InterPro" id="IPR009061">
    <property type="entry name" value="DNA-bd_dom_put_sf"/>
</dbReference>
<protein>
    <submittedName>
        <fullName evidence="4">Unannotated protein</fullName>
    </submittedName>
</protein>
<dbReference type="EMBL" id="CAFAZX010000011">
    <property type="protein sequence ID" value="CAB4840858.1"/>
    <property type="molecule type" value="Genomic_DNA"/>
</dbReference>
<sequence>MELVEESQEFLSVASVARTMAIAPATLRTWDRRYGLGPSAHEVGRHRRYSEADVTKLLYMRRLIISGVVPAEAAEMAKNYTGARIELGNIQPVQQRDELVTSLFRAAYGLDERFLEDALSQSFADDGVVKTWHEVVVPLMFKIGQEWARTDTGVEVEHLLSETVQRCLHRVELKSAVNTRPVVLAAVSEEQHSLALLAVKAALAEKGIASYYLGARTPGEAINAIVSRVGPPAIFLWALLPENADPHIFQNLPKVRPAPRILLGGSGWDRDACAGAQFVDDLASTCEEISRAVGL</sequence>
<dbReference type="Gene3D" id="1.10.1240.10">
    <property type="entry name" value="Methionine synthase domain"/>
    <property type="match status" value="1"/>
</dbReference>
<dbReference type="GO" id="GO:0003677">
    <property type="term" value="F:DNA binding"/>
    <property type="evidence" value="ECO:0007669"/>
    <property type="project" value="InterPro"/>
</dbReference>
<dbReference type="InterPro" id="IPR003759">
    <property type="entry name" value="Cbl-bd_cap"/>
</dbReference>
<feature type="domain" description="HTH merR-type" evidence="1">
    <location>
        <begin position="10"/>
        <end position="79"/>
    </location>
</feature>
<dbReference type="GO" id="GO:0046872">
    <property type="term" value="F:metal ion binding"/>
    <property type="evidence" value="ECO:0007669"/>
    <property type="project" value="InterPro"/>
</dbReference>
<organism evidence="4">
    <name type="scientific">freshwater metagenome</name>
    <dbReference type="NCBI Taxonomy" id="449393"/>
    <lineage>
        <taxon>unclassified sequences</taxon>
        <taxon>metagenomes</taxon>
        <taxon>ecological metagenomes</taxon>
    </lineage>
</organism>
<dbReference type="InterPro" id="IPR036724">
    <property type="entry name" value="Cobalamin-bd_sf"/>
</dbReference>
<dbReference type="EMBL" id="CAEZZR010000009">
    <property type="protein sequence ID" value="CAB4765246.1"/>
    <property type="molecule type" value="Genomic_DNA"/>
</dbReference>
<dbReference type="EMBL" id="CAFABI010000021">
    <property type="protein sequence ID" value="CAB4822724.1"/>
    <property type="molecule type" value="Genomic_DNA"/>
</dbReference>